<name>A0A9P7EAA1_9AGAM</name>
<dbReference type="AlphaFoldDB" id="A0A9P7EAA1"/>
<gene>
    <name evidence="1" type="ORF">BJ212DRAFT_1481621</name>
</gene>
<sequence length="193" mass="20723">MEGKGNNPPQMKKPFKKDIAAVAMSDAAKSKTPSSPTQSDSDLACAIIEEILDDLDLSPSVEDIACIMHQIMSTILDSGTTSTLITDQEFFWTFSTDSHVTIKTANHSCLPTSGCGDCIADLSIGVSYMVEKGWAVNFLPGPTCCQLIFQEKCIGEIPMTGKLVFLDLQFVHPTAASSSLPCELSAFAHVPLM</sequence>
<evidence type="ECO:0000313" key="2">
    <source>
        <dbReference type="Proteomes" id="UP000807769"/>
    </source>
</evidence>
<accession>A0A9P7EAA1</accession>
<dbReference type="OrthoDB" id="2688793at2759"/>
<dbReference type="Proteomes" id="UP000807769">
    <property type="component" value="Unassembled WGS sequence"/>
</dbReference>
<reference evidence="1" key="1">
    <citation type="journal article" date="2020" name="New Phytol.">
        <title>Comparative genomics reveals dynamic genome evolution in host specialist ectomycorrhizal fungi.</title>
        <authorList>
            <person name="Lofgren L.A."/>
            <person name="Nguyen N.H."/>
            <person name="Vilgalys R."/>
            <person name="Ruytinx J."/>
            <person name="Liao H.L."/>
            <person name="Branco S."/>
            <person name="Kuo A."/>
            <person name="LaButti K."/>
            <person name="Lipzen A."/>
            <person name="Andreopoulos W."/>
            <person name="Pangilinan J."/>
            <person name="Riley R."/>
            <person name="Hundley H."/>
            <person name="Na H."/>
            <person name="Barry K."/>
            <person name="Grigoriev I.V."/>
            <person name="Stajich J.E."/>
            <person name="Kennedy P.G."/>
        </authorList>
    </citation>
    <scope>NUCLEOTIDE SEQUENCE</scope>
    <source>
        <strain evidence="1">MN1</strain>
    </source>
</reference>
<organism evidence="1 2">
    <name type="scientific">Suillus subaureus</name>
    <dbReference type="NCBI Taxonomy" id="48587"/>
    <lineage>
        <taxon>Eukaryota</taxon>
        <taxon>Fungi</taxon>
        <taxon>Dikarya</taxon>
        <taxon>Basidiomycota</taxon>
        <taxon>Agaricomycotina</taxon>
        <taxon>Agaricomycetes</taxon>
        <taxon>Agaricomycetidae</taxon>
        <taxon>Boletales</taxon>
        <taxon>Suillineae</taxon>
        <taxon>Suillaceae</taxon>
        <taxon>Suillus</taxon>
    </lineage>
</organism>
<protein>
    <submittedName>
        <fullName evidence="1">Uncharacterized protein</fullName>
    </submittedName>
</protein>
<dbReference type="EMBL" id="JABBWG010000019">
    <property type="protein sequence ID" value="KAG1815093.1"/>
    <property type="molecule type" value="Genomic_DNA"/>
</dbReference>
<dbReference type="GeneID" id="64634306"/>
<evidence type="ECO:0000313" key="1">
    <source>
        <dbReference type="EMBL" id="KAG1815093.1"/>
    </source>
</evidence>
<keyword evidence="2" id="KW-1185">Reference proteome</keyword>
<comment type="caution">
    <text evidence="1">The sequence shown here is derived from an EMBL/GenBank/DDBJ whole genome shotgun (WGS) entry which is preliminary data.</text>
</comment>
<dbReference type="RefSeq" id="XP_041192230.1">
    <property type="nucleotide sequence ID" value="XM_041340290.1"/>
</dbReference>
<proteinExistence type="predicted"/>